<dbReference type="AlphaFoldDB" id="A0A7X3KCC0"/>
<evidence type="ECO:0000256" key="8">
    <source>
        <dbReference type="ARBA" id="ARBA00023159"/>
    </source>
</evidence>
<dbReference type="PANTHER" id="PTHR33238">
    <property type="entry name" value="IRON (METAL) DEPENDENT REPRESSOR, DTXR FAMILY"/>
    <property type="match status" value="1"/>
</dbReference>
<dbReference type="InterPro" id="IPR036388">
    <property type="entry name" value="WH-like_DNA-bd_sf"/>
</dbReference>
<dbReference type="Gene3D" id="1.10.10.10">
    <property type="entry name" value="Winged helix-like DNA-binding domain superfamily/Winged helix DNA-binding domain"/>
    <property type="match status" value="1"/>
</dbReference>
<sequence>MTPNKEDYLKRIYERSQAPGKMTNKEIAQLMGVSEPATSEMLKKMIQEDWIIKDKVKGYLVTAKGMVQVSNLYRKHRLIEVFLIQNLGYASQDIHQEAEVLEHSVSDQFINQLEIMLQFPDYCPHGGRIPRQQELLQEDFTQQLSQAETGRDYSLRRFPDQPDFIDYLEEQNFHLGTSFHLIKKNNFLQTVELQLPEKKVSLPLNLADQLYVEILQ</sequence>
<evidence type="ECO:0000256" key="7">
    <source>
        <dbReference type="ARBA" id="ARBA00023125"/>
    </source>
</evidence>
<dbReference type="InterPro" id="IPR038157">
    <property type="entry name" value="FeoA_core_dom"/>
</dbReference>
<evidence type="ECO:0000256" key="11">
    <source>
        <dbReference type="ARBA" id="ARBA00032593"/>
    </source>
</evidence>
<dbReference type="SMART" id="SM00529">
    <property type="entry name" value="HTH_DTXR"/>
    <property type="match status" value="1"/>
</dbReference>
<keyword evidence="9" id="KW-0804">Transcription</keyword>
<evidence type="ECO:0000256" key="5">
    <source>
        <dbReference type="ARBA" id="ARBA00022491"/>
    </source>
</evidence>
<evidence type="ECO:0000256" key="6">
    <source>
        <dbReference type="ARBA" id="ARBA00023015"/>
    </source>
</evidence>
<organism evidence="13 14">
    <name type="scientific">Streptococcus danieliae</name>
    <dbReference type="NCBI Taxonomy" id="747656"/>
    <lineage>
        <taxon>Bacteria</taxon>
        <taxon>Bacillati</taxon>
        <taxon>Bacillota</taxon>
        <taxon>Bacilli</taxon>
        <taxon>Lactobacillales</taxon>
        <taxon>Streptococcaceae</taxon>
        <taxon>Streptococcus</taxon>
    </lineage>
</organism>
<dbReference type="InterPro" id="IPR007167">
    <property type="entry name" value="Fe-transptr_FeoA-like"/>
</dbReference>
<dbReference type="InterPro" id="IPR036390">
    <property type="entry name" value="WH_DNA-bd_sf"/>
</dbReference>
<evidence type="ECO:0000256" key="10">
    <source>
        <dbReference type="ARBA" id="ARBA00023211"/>
    </source>
</evidence>
<dbReference type="Pfam" id="PF02742">
    <property type="entry name" value="Fe_dep_repr_C"/>
    <property type="match status" value="1"/>
</dbReference>
<keyword evidence="10" id="KW-0464">Manganese</keyword>
<keyword evidence="6" id="KW-0805">Transcription regulation</keyword>
<dbReference type="GO" id="GO:0005737">
    <property type="term" value="C:cytoplasm"/>
    <property type="evidence" value="ECO:0007669"/>
    <property type="project" value="UniProtKB-SubCell"/>
</dbReference>
<evidence type="ECO:0000256" key="1">
    <source>
        <dbReference type="ARBA" id="ARBA00004496"/>
    </source>
</evidence>
<evidence type="ECO:0000256" key="4">
    <source>
        <dbReference type="ARBA" id="ARBA00022490"/>
    </source>
</evidence>
<feature type="domain" description="HTH dtxR-type" evidence="12">
    <location>
        <begin position="1"/>
        <end position="62"/>
    </location>
</feature>
<dbReference type="OrthoDB" id="9791355at2"/>
<dbReference type="InterPro" id="IPR050536">
    <property type="entry name" value="DtxR_MntR_Metal-Reg"/>
</dbReference>
<keyword evidence="4" id="KW-0963">Cytoplasm</keyword>
<reference evidence="13 14" key="1">
    <citation type="submission" date="2019-12" db="EMBL/GenBank/DDBJ databases">
        <title>Microbes associate with the intestines of laboratory mice.</title>
        <authorList>
            <person name="Navarre W."/>
            <person name="Wong E."/>
        </authorList>
    </citation>
    <scope>NUCLEOTIDE SEQUENCE [LARGE SCALE GENOMIC DNA]</scope>
    <source>
        <strain evidence="13 14">NM51_B2-22</strain>
    </source>
</reference>
<proteinExistence type="inferred from homology"/>
<comment type="subunit">
    <text evidence="3">Homodimer.</text>
</comment>
<dbReference type="EMBL" id="WSRS01000041">
    <property type="protein sequence ID" value="MVX59094.1"/>
    <property type="molecule type" value="Genomic_DNA"/>
</dbReference>
<dbReference type="PANTHER" id="PTHR33238:SF11">
    <property type="entry name" value="TRANSCRIPTIONAL REGULATOR MNTR"/>
    <property type="match status" value="1"/>
</dbReference>
<keyword evidence="7" id="KW-0238">DNA-binding</keyword>
<dbReference type="InterPro" id="IPR036421">
    <property type="entry name" value="Fe_dep_repressor_sf"/>
</dbReference>
<dbReference type="SMART" id="SM00899">
    <property type="entry name" value="FeoA"/>
    <property type="match status" value="1"/>
</dbReference>
<dbReference type="GO" id="GO:0003677">
    <property type="term" value="F:DNA binding"/>
    <property type="evidence" value="ECO:0007669"/>
    <property type="project" value="UniProtKB-KW"/>
</dbReference>
<dbReference type="InterPro" id="IPR022687">
    <property type="entry name" value="HTH_DTXR"/>
</dbReference>
<dbReference type="GO" id="GO:0046914">
    <property type="term" value="F:transition metal ion binding"/>
    <property type="evidence" value="ECO:0007669"/>
    <property type="project" value="InterPro"/>
</dbReference>
<evidence type="ECO:0000259" key="12">
    <source>
        <dbReference type="PROSITE" id="PS50944"/>
    </source>
</evidence>
<dbReference type="PROSITE" id="PS50944">
    <property type="entry name" value="HTH_DTXR"/>
    <property type="match status" value="1"/>
</dbReference>
<dbReference type="Gene3D" id="2.30.30.90">
    <property type="match status" value="1"/>
</dbReference>
<evidence type="ECO:0000256" key="2">
    <source>
        <dbReference type="ARBA" id="ARBA00007871"/>
    </source>
</evidence>
<dbReference type="InterPro" id="IPR001367">
    <property type="entry name" value="Fe_dep_repressor"/>
</dbReference>
<dbReference type="RefSeq" id="WP_160332883.1">
    <property type="nucleotide sequence ID" value="NZ_WSRS01000041.1"/>
</dbReference>
<evidence type="ECO:0000313" key="13">
    <source>
        <dbReference type="EMBL" id="MVX59094.1"/>
    </source>
</evidence>
<evidence type="ECO:0000313" key="14">
    <source>
        <dbReference type="Proteomes" id="UP000461595"/>
    </source>
</evidence>
<dbReference type="Pfam" id="PF04023">
    <property type="entry name" value="FeoA"/>
    <property type="match status" value="1"/>
</dbReference>
<name>A0A7X3KCC0_9STRE</name>
<protein>
    <recommendedName>
        <fullName evidence="11">Manganese transport regulator</fullName>
    </recommendedName>
</protein>
<dbReference type="InterPro" id="IPR022689">
    <property type="entry name" value="Iron_dep_repressor"/>
</dbReference>
<dbReference type="SUPFAM" id="SSF46785">
    <property type="entry name" value="Winged helix' DNA-binding domain"/>
    <property type="match status" value="1"/>
</dbReference>
<comment type="similarity">
    <text evidence="2">Belongs to the DtxR/MntR family.</text>
</comment>
<keyword evidence="5" id="KW-0678">Repressor</keyword>
<accession>A0A7X3KCC0</accession>
<dbReference type="SUPFAM" id="SSF47979">
    <property type="entry name" value="Iron-dependent repressor protein, dimerization domain"/>
    <property type="match status" value="1"/>
</dbReference>
<evidence type="ECO:0000256" key="3">
    <source>
        <dbReference type="ARBA" id="ARBA00011738"/>
    </source>
</evidence>
<dbReference type="Pfam" id="PF01325">
    <property type="entry name" value="Fe_dep_repress"/>
    <property type="match status" value="1"/>
</dbReference>
<evidence type="ECO:0000256" key="9">
    <source>
        <dbReference type="ARBA" id="ARBA00023163"/>
    </source>
</evidence>
<dbReference type="GO" id="GO:0046983">
    <property type="term" value="F:protein dimerization activity"/>
    <property type="evidence" value="ECO:0007669"/>
    <property type="project" value="InterPro"/>
</dbReference>
<comment type="caution">
    <text evidence="13">The sequence shown here is derived from an EMBL/GenBank/DDBJ whole genome shotgun (WGS) entry which is preliminary data.</text>
</comment>
<comment type="subcellular location">
    <subcellularLocation>
        <location evidence="1">Cytoplasm</location>
    </subcellularLocation>
</comment>
<keyword evidence="8" id="KW-0010">Activator</keyword>
<dbReference type="GO" id="GO:0003700">
    <property type="term" value="F:DNA-binding transcription factor activity"/>
    <property type="evidence" value="ECO:0007669"/>
    <property type="project" value="InterPro"/>
</dbReference>
<dbReference type="Proteomes" id="UP000461595">
    <property type="component" value="Unassembled WGS sequence"/>
</dbReference>
<gene>
    <name evidence="13" type="ORF">E5983_05465</name>
</gene>